<organism evidence="1 2">
    <name type="scientific">Nonomuraea polychroma</name>
    <dbReference type="NCBI Taxonomy" id="46176"/>
    <lineage>
        <taxon>Bacteria</taxon>
        <taxon>Bacillati</taxon>
        <taxon>Actinomycetota</taxon>
        <taxon>Actinomycetes</taxon>
        <taxon>Streptosporangiales</taxon>
        <taxon>Streptosporangiaceae</taxon>
        <taxon>Nonomuraea</taxon>
    </lineage>
</organism>
<dbReference type="EMBL" id="SAUN01000001">
    <property type="protein sequence ID" value="RVX47231.1"/>
    <property type="molecule type" value="Genomic_DNA"/>
</dbReference>
<evidence type="ECO:0000313" key="2">
    <source>
        <dbReference type="Proteomes" id="UP000284824"/>
    </source>
</evidence>
<evidence type="ECO:0000313" key="1">
    <source>
        <dbReference type="EMBL" id="RVX47231.1"/>
    </source>
</evidence>
<comment type="caution">
    <text evidence="1">The sequence shown here is derived from an EMBL/GenBank/DDBJ whole genome shotgun (WGS) entry which is preliminary data.</text>
</comment>
<proteinExistence type="predicted"/>
<sequence length="74" mass="8468">MRTVIDIDKELLETAQRKLGATTMKETVHAALQAVVERDAERASAIEAFEFWRTEGSPDLLDPEIMKHAWQQQD</sequence>
<reference evidence="1 2" key="1">
    <citation type="submission" date="2019-01" db="EMBL/GenBank/DDBJ databases">
        <title>Sequencing the genomes of 1000 actinobacteria strains.</title>
        <authorList>
            <person name="Klenk H.-P."/>
        </authorList>
    </citation>
    <scope>NUCLEOTIDE SEQUENCE [LARGE SCALE GENOMIC DNA]</scope>
    <source>
        <strain evidence="1 2">DSM 43925</strain>
    </source>
</reference>
<dbReference type="Pfam" id="PF09957">
    <property type="entry name" value="VapB_antitoxin"/>
    <property type="match status" value="1"/>
</dbReference>
<dbReference type="Proteomes" id="UP000284824">
    <property type="component" value="Unassembled WGS sequence"/>
</dbReference>
<dbReference type="OrthoDB" id="4563074at2"/>
<keyword evidence="2" id="KW-1185">Reference proteome</keyword>
<dbReference type="InterPro" id="IPR019239">
    <property type="entry name" value="VapB_antitoxin"/>
</dbReference>
<dbReference type="AlphaFoldDB" id="A0A438MP02"/>
<accession>A0A438MP02</accession>
<name>A0A438MP02_9ACTN</name>
<gene>
    <name evidence="1" type="ORF">EDD27_10154</name>
</gene>
<protein>
    <submittedName>
        <fullName evidence="1">Arc/MetJ family transcription regulator</fullName>
    </submittedName>
</protein>
<dbReference type="RefSeq" id="WP_127939695.1">
    <property type="nucleotide sequence ID" value="NZ_SAUN01000001.1"/>
</dbReference>